<sequence length="604" mass="66104">MNVASNRTLRASLGNPEGDDVFGTFDPRVARRLVSRIKPQLWAFAAAQVAALLSVGSQLIIPLAIGRILDSAVKGAQDSFSLWLAVFAGSVATHIVMFFLEPWITQRMAQGIIVDLRREMFEHLQRVSLSFLDRTHVGRMMARLQGDVGSLQEFLESTTGAFGDFVTLIGIAVMLLMLDVQLALVTLATLPVMIVLRTIWLPYSRNAFRGARDASSTANSALAENINGVRTVQATRREEVNLGLYREKAEANFQAQTHASAVAQIMTPLVDILTGLALAAVFVLGGEAVLDKRLEVGVLLAFVLYVQRFFDPVRTLSQQYTVAQRALAAAHRVFELLDVPLTLKVDPQAPKVEGFEPTVEFRNVTFGYNPDRPVLHDVSFKVRAREVVALVGPTGSGKTSIIALARRFYDPTAGEVLIGGRDVKGYSLQTLGRGVGMVLQEPFLFTGTIADNIRYNTPGATLDDVIAAAKAVRAHDFIAELPLGYDTPLGQRGLNLSMGQRQLVSFARALVADPQILILDEATANIDSFTELAIQDALRTLFADRTVIVIAHRLATVRDADRIVVLRHGRIVEQGSHDELMTRDGLYRRLQMSSQSSFDDGLGD</sequence>
<dbReference type="EMBL" id="JBEPLU010000001">
    <property type="protein sequence ID" value="MET3525876.1"/>
    <property type="molecule type" value="Genomic_DNA"/>
</dbReference>
<evidence type="ECO:0000256" key="3">
    <source>
        <dbReference type="ARBA" id="ARBA00022741"/>
    </source>
</evidence>
<dbReference type="GO" id="GO:0005524">
    <property type="term" value="F:ATP binding"/>
    <property type="evidence" value="ECO:0007669"/>
    <property type="project" value="UniProtKB-KW"/>
</dbReference>
<dbReference type="Gene3D" id="1.20.1560.10">
    <property type="entry name" value="ABC transporter type 1, transmembrane domain"/>
    <property type="match status" value="1"/>
</dbReference>
<dbReference type="Proteomes" id="UP001549110">
    <property type="component" value="Unassembled WGS sequence"/>
</dbReference>
<dbReference type="PROSITE" id="PS50929">
    <property type="entry name" value="ABC_TM1F"/>
    <property type="match status" value="1"/>
</dbReference>
<dbReference type="PANTHER" id="PTHR43394">
    <property type="entry name" value="ATP-DEPENDENT PERMEASE MDL1, MITOCHONDRIAL"/>
    <property type="match status" value="1"/>
</dbReference>
<dbReference type="InterPro" id="IPR039421">
    <property type="entry name" value="Type_1_exporter"/>
</dbReference>
<evidence type="ECO:0000313" key="10">
    <source>
        <dbReference type="EMBL" id="MET3525876.1"/>
    </source>
</evidence>
<dbReference type="SUPFAM" id="SSF52540">
    <property type="entry name" value="P-loop containing nucleoside triphosphate hydrolases"/>
    <property type="match status" value="1"/>
</dbReference>
<dbReference type="Pfam" id="PF00664">
    <property type="entry name" value="ABC_membrane"/>
    <property type="match status" value="1"/>
</dbReference>
<evidence type="ECO:0000256" key="2">
    <source>
        <dbReference type="ARBA" id="ARBA00022692"/>
    </source>
</evidence>
<dbReference type="InterPro" id="IPR003439">
    <property type="entry name" value="ABC_transporter-like_ATP-bd"/>
</dbReference>
<evidence type="ECO:0000256" key="1">
    <source>
        <dbReference type="ARBA" id="ARBA00004651"/>
    </source>
</evidence>
<dbReference type="SMART" id="SM00382">
    <property type="entry name" value="AAA"/>
    <property type="match status" value="1"/>
</dbReference>
<protein>
    <submittedName>
        <fullName evidence="10">ATP-binding cassette subfamily B protein</fullName>
    </submittedName>
</protein>
<keyword evidence="4 10" id="KW-0067">ATP-binding</keyword>
<organism evidence="10 11">
    <name type="scientific">Phenylobacterium koreense</name>
    <dbReference type="NCBI Taxonomy" id="266125"/>
    <lineage>
        <taxon>Bacteria</taxon>
        <taxon>Pseudomonadati</taxon>
        <taxon>Pseudomonadota</taxon>
        <taxon>Alphaproteobacteria</taxon>
        <taxon>Caulobacterales</taxon>
        <taxon>Caulobacteraceae</taxon>
        <taxon>Phenylobacterium</taxon>
    </lineage>
</organism>
<feature type="transmembrane region" description="Helical" evidence="7">
    <location>
        <begin position="41"/>
        <end position="65"/>
    </location>
</feature>
<evidence type="ECO:0000259" key="9">
    <source>
        <dbReference type="PROSITE" id="PS50929"/>
    </source>
</evidence>
<dbReference type="PROSITE" id="PS50893">
    <property type="entry name" value="ABC_TRANSPORTER_2"/>
    <property type="match status" value="1"/>
</dbReference>
<comment type="subcellular location">
    <subcellularLocation>
        <location evidence="1">Cell membrane</location>
        <topology evidence="1">Multi-pass membrane protein</topology>
    </subcellularLocation>
</comment>
<feature type="domain" description="ABC transmembrane type-1" evidence="9">
    <location>
        <begin position="49"/>
        <end position="325"/>
    </location>
</feature>
<feature type="transmembrane region" description="Helical" evidence="7">
    <location>
        <begin position="161"/>
        <end position="178"/>
    </location>
</feature>
<evidence type="ECO:0000259" key="8">
    <source>
        <dbReference type="PROSITE" id="PS50893"/>
    </source>
</evidence>
<feature type="domain" description="ABC transporter" evidence="8">
    <location>
        <begin position="359"/>
        <end position="593"/>
    </location>
</feature>
<evidence type="ECO:0000256" key="6">
    <source>
        <dbReference type="ARBA" id="ARBA00023136"/>
    </source>
</evidence>
<keyword evidence="5 7" id="KW-1133">Transmembrane helix</keyword>
<keyword evidence="2 7" id="KW-0812">Transmembrane</keyword>
<evidence type="ECO:0000256" key="7">
    <source>
        <dbReference type="SAM" id="Phobius"/>
    </source>
</evidence>
<evidence type="ECO:0000313" key="11">
    <source>
        <dbReference type="Proteomes" id="UP001549110"/>
    </source>
</evidence>
<proteinExistence type="predicted"/>
<reference evidence="10 11" key="1">
    <citation type="submission" date="2024-06" db="EMBL/GenBank/DDBJ databases">
        <title>Genomic Encyclopedia of Type Strains, Phase IV (KMG-IV): sequencing the most valuable type-strain genomes for metagenomic binning, comparative biology and taxonomic classification.</title>
        <authorList>
            <person name="Goeker M."/>
        </authorList>
    </citation>
    <scope>NUCLEOTIDE SEQUENCE [LARGE SCALE GENOMIC DNA]</scope>
    <source>
        <strain evidence="10 11">DSM 17809</strain>
    </source>
</reference>
<keyword evidence="3" id="KW-0547">Nucleotide-binding</keyword>
<evidence type="ECO:0000256" key="4">
    <source>
        <dbReference type="ARBA" id="ARBA00022840"/>
    </source>
</evidence>
<dbReference type="Pfam" id="PF00005">
    <property type="entry name" value="ABC_tran"/>
    <property type="match status" value="1"/>
</dbReference>
<dbReference type="SUPFAM" id="SSF90123">
    <property type="entry name" value="ABC transporter transmembrane region"/>
    <property type="match status" value="1"/>
</dbReference>
<keyword evidence="6 7" id="KW-0472">Membrane</keyword>
<dbReference type="InterPro" id="IPR003593">
    <property type="entry name" value="AAA+_ATPase"/>
</dbReference>
<keyword evidence="11" id="KW-1185">Reference proteome</keyword>
<dbReference type="InterPro" id="IPR011527">
    <property type="entry name" value="ABC1_TM_dom"/>
</dbReference>
<dbReference type="InterPro" id="IPR036640">
    <property type="entry name" value="ABC1_TM_sf"/>
</dbReference>
<accession>A0ABV2EGY4</accession>
<dbReference type="InterPro" id="IPR027417">
    <property type="entry name" value="P-loop_NTPase"/>
</dbReference>
<name>A0ABV2EGY4_9CAUL</name>
<gene>
    <name evidence="10" type="ORF">ABID41_000971</name>
</gene>
<feature type="transmembrane region" description="Helical" evidence="7">
    <location>
        <begin position="80"/>
        <end position="100"/>
    </location>
</feature>
<dbReference type="RefSeq" id="WP_331929686.1">
    <property type="nucleotide sequence ID" value="NZ_JBEPLU010000001.1"/>
</dbReference>
<dbReference type="Gene3D" id="3.40.50.300">
    <property type="entry name" value="P-loop containing nucleotide triphosphate hydrolases"/>
    <property type="match status" value="1"/>
</dbReference>
<dbReference type="CDD" id="cd18545">
    <property type="entry name" value="ABC_6TM_YknV_like"/>
    <property type="match status" value="1"/>
</dbReference>
<evidence type="ECO:0000256" key="5">
    <source>
        <dbReference type="ARBA" id="ARBA00022989"/>
    </source>
</evidence>
<dbReference type="PANTHER" id="PTHR43394:SF1">
    <property type="entry name" value="ATP-BINDING CASSETTE SUB-FAMILY B MEMBER 10, MITOCHONDRIAL"/>
    <property type="match status" value="1"/>
</dbReference>
<comment type="caution">
    <text evidence="10">The sequence shown here is derived from an EMBL/GenBank/DDBJ whole genome shotgun (WGS) entry which is preliminary data.</text>
</comment>